<dbReference type="GO" id="GO:0030968">
    <property type="term" value="P:endoplasmic reticulum unfolded protein response"/>
    <property type="evidence" value="ECO:0007669"/>
    <property type="project" value="TreeGrafter"/>
</dbReference>
<protein>
    <submittedName>
        <fullName evidence="4">Tetratricopeptide repeat protein</fullName>
    </submittedName>
</protein>
<evidence type="ECO:0000313" key="5">
    <source>
        <dbReference type="Proteomes" id="UP000232122"/>
    </source>
</evidence>
<keyword evidence="1" id="KW-0677">Repeat</keyword>
<dbReference type="GO" id="GO:0035269">
    <property type="term" value="P:protein O-linked glycosylation via mannose"/>
    <property type="evidence" value="ECO:0007669"/>
    <property type="project" value="TreeGrafter"/>
</dbReference>
<dbReference type="Gene3D" id="1.25.40.10">
    <property type="entry name" value="Tetratricopeptide repeat domain"/>
    <property type="match status" value="2"/>
</dbReference>
<comment type="caution">
    <text evidence="4">The sequence shown here is derived from an EMBL/GenBank/DDBJ whole genome shotgun (WGS) entry which is preliminary data.</text>
</comment>
<dbReference type="InterPro" id="IPR052346">
    <property type="entry name" value="O-mannosyl-transferase_TMTC"/>
</dbReference>
<organism evidence="4 5">
    <name type="scientific">Leptospira ellisii</name>
    <dbReference type="NCBI Taxonomy" id="2023197"/>
    <lineage>
        <taxon>Bacteria</taxon>
        <taxon>Pseudomonadati</taxon>
        <taxon>Spirochaetota</taxon>
        <taxon>Spirochaetia</taxon>
        <taxon>Leptospirales</taxon>
        <taxon>Leptospiraceae</taxon>
        <taxon>Leptospira</taxon>
    </lineage>
</organism>
<dbReference type="GO" id="GO:0000030">
    <property type="term" value="F:mannosyltransferase activity"/>
    <property type="evidence" value="ECO:0007669"/>
    <property type="project" value="TreeGrafter"/>
</dbReference>
<dbReference type="AlphaFoldDB" id="A0AAE4QJY4"/>
<dbReference type="InterPro" id="IPR013105">
    <property type="entry name" value="TPR_2"/>
</dbReference>
<accession>A0AAE4QJY4</accession>
<dbReference type="Pfam" id="PF13414">
    <property type="entry name" value="TPR_11"/>
    <property type="match status" value="1"/>
</dbReference>
<dbReference type="SUPFAM" id="SSF48452">
    <property type="entry name" value="TPR-like"/>
    <property type="match status" value="1"/>
</dbReference>
<evidence type="ECO:0000313" key="4">
    <source>
        <dbReference type="EMBL" id="MDV6234462.1"/>
    </source>
</evidence>
<keyword evidence="2 3" id="KW-0802">TPR repeat</keyword>
<feature type="repeat" description="TPR" evidence="3">
    <location>
        <begin position="67"/>
        <end position="100"/>
    </location>
</feature>
<gene>
    <name evidence="4" type="ORF">CH379_002325</name>
</gene>
<evidence type="ECO:0000256" key="1">
    <source>
        <dbReference type="ARBA" id="ARBA00022737"/>
    </source>
</evidence>
<dbReference type="RefSeq" id="WP_243399375.1">
    <property type="nucleotide sequence ID" value="NZ_NPEF02000001.1"/>
</dbReference>
<dbReference type="EMBL" id="NPEF02000001">
    <property type="protein sequence ID" value="MDV6234462.1"/>
    <property type="molecule type" value="Genomic_DNA"/>
</dbReference>
<evidence type="ECO:0000256" key="2">
    <source>
        <dbReference type="ARBA" id="ARBA00022803"/>
    </source>
</evidence>
<dbReference type="Proteomes" id="UP000232122">
    <property type="component" value="Unassembled WGS sequence"/>
</dbReference>
<dbReference type="Pfam" id="PF13181">
    <property type="entry name" value="TPR_8"/>
    <property type="match status" value="1"/>
</dbReference>
<keyword evidence="5" id="KW-1185">Reference proteome</keyword>
<sequence length="185" mass="21192">MKRNTAKLCLLLLSILILSNCSKRKESELLNDAEKQNAYGIGALQLGDYEKAEEYFKEAHRLNPKEPNYANNVGVTLIPRNRFEQAIVYFSKAVEIDPNFQRGYFNLGVAYQNLQKNAEALRYYEKAVSIPGTMPEIYFNLGIINTRLNKKAEAKKNYETFIKEAPPQFGQQIKDAYTKIKELGV</sequence>
<dbReference type="PROSITE" id="PS50005">
    <property type="entry name" value="TPR"/>
    <property type="match status" value="3"/>
</dbReference>
<dbReference type="InterPro" id="IPR019734">
    <property type="entry name" value="TPR_rpt"/>
</dbReference>
<dbReference type="InterPro" id="IPR011990">
    <property type="entry name" value="TPR-like_helical_dom_sf"/>
</dbReference>
<dbReference type="SMART" id="SM00028">
    <property type="entry name" value="TPR"/>
    <property type="match status" value="4"/>
</dbReference>
<evidence type="ECO:0000256" key="3">
    <source>
        <dbReference type="PROSITE-ProRule" id="PRU00339"/>
    </source>
</evidence>
<dbReference type="Pfam" id="PF07719">
    <property type="entry name" value="TPR_2"/>
    <property type="match status" value="1"/>
</dbReference>
<reference evidence="4 5" key="1">
    <citation type="journal article" date="2018" name="Microb. Genom.">
        <title>Deciphering the unexplored Leptospira diversity from soils uncovers genomic evolution to virulence.</title>
        <authorList>
            <person name="Thibeaux R."/>
            <person name="Iraola G."/>
            <person name="Ferres I."/>
            <person name="Bierque E."/>
            <person name="Girault D."/>
            <person name="Soupe-Gilbert M.E."/>
            <person name="Picardeau M."/>
            <person name="Goarant C."/>
        </authorList>
    </citation>
    <scope>NUCLEOTIDE SEQUENCE [LARGE SCALE GENOMIC DNA]</scope>
    <source>
        <strain evidence="4 5">ATI7-C-A5</strain>
    </source>
</reference>
<feature type="repeat" description="TPR" evidence="3">
    <location>
        <begin position="101"/>
        <end position="134"/>
    </location>
</feature>
<dbReference type="PANTHER" id="PTHR44227:SF3">
    <property type="entry name" value="PROTEIN O-MANNOSYL-TRANSFERASE TMTC4"/>
    <property type="match status" value="1"/>
</dbReference>
<feature type="repeat" description="TPR" evidence="3">
    <location>
        <begin position="33"/>
        <end position="66"/>
    </location>
</feature>
<name>A0AAE4QJY4_9LEPT</name>
<proteinExistence type="predicted"/>
<dbReference type="PANTHER" id="PTHR44227">
    <property type="match status" value="1"/>
</dbReference>